<organism evidence="1 2">
    <name type="scientific">Eumeta variegata</name>
    <name type="common">Bagworm moth</name>
    <name type="synonym">Eumeta japonica</name>
    <dbReference type="NCBI Taxonomy" id="151549"/>
    <lineage>
        <taxon>Eukaryota</taxon>
        <taxon>Metazoa</taxon>
        <taxon>Ecdysozoa</taxon>
        <taxon>Arthropoda</taxon>
        <taxon>Hexapoda</taxon>
        <taxon>Insecta</taxon>
        <taxon>Pterygota</taxon>
        <taxon>Neoptera</taxon>
        <taxon>Endopterygota</taxon>
        <taxon>Lepidoptera</taxon>
        <taxon>Glossata</taxon>
        <taxon>Ditrysia</taxon>
        <taxon>Tineoidea</taxon>
        <taxon>Psychidae</taxon>
        <taxon>Oiketicinae</taxon>
        <taxon>Eumeta</taxon>
    </lineage>
</organism>
<comment type="caution">
    <text evidence="1">The sequence shown here is derived from an EMBL/GenBank/DDBJ whole genome shotgun (WGS) entry which is preliminary data.</text>
</comment>
<proteinExistence type="predicted"/>
<accession>A0A4C1ZCW9</accession>
<evidence type="ECO:0000313" key="1">
    <source>
        <dbReference type="EMBL" id="GBP84789.1"/>
    </source>
</evidence>
<dbReference type="Proteomes" id="UP000299102">
    <property type="component" value="Unassembled WGS sequence"/>
</dbReference>
<evidence type="ECO:0000313" key="2">
    <source>
        <dbReference type="Proteomes" id="UP000299102"/>
    </source>
</evidence>
<gene>
    <name evidence="1" type="ORF">EVAR_66659_1</name>
</gene>
<dbReference type="AlphaFoldDB" id="A0A4C1ZCW9"/>
<sequence>MASSIRRWLCVCSLNLFTNIETIVRTLVVASAPILLASFSFSSSAASMVVVTMQSLFCQILERSTLFSNIQRVIDVERRAHMALAAAKARVALSLKLA</sequence>
<name>A0A4C1ZCW9_EUMVA</name>
<reference evidence="1 2" key="1">
    <citation type="journal article" date="2019" name="Commun. Biol.">
        <title>The bagworm genome reveals a unique fibroin gene that provides high tensile strength.</title>
        <authorList>
            <person name="Kono N."/>
            <person name="Nakamura H."/>
            <person name="Ohtoshi R."/>
            <person name="Tomita M."/>
            <person name="Numata K."/>
            <person name="Arakawa K."/>
        </authorList>
    </citation>
    <scope>NUCLEOTIDE SEQUENCE [LARGE SCALE GENOMIC DNA]</scope>
</reference>
<dbReference type="EMBL" id="BGZK01001698">
    <property type="protein sequence ID" value="GBP84789.1"/>
    <property type="molecule type" value="Genomic_DNA"/>
</dbReference>
<keyword evidence="2" id="KW-1185">Reference proteome</keyword>
<protein>
    <submittedName>
        <fullName evidence="1">Uncharacterized protein</fullName>
    </submittedName>
</protein>